<dbReference type="GO" id="GO:0003729">
    <property type="term" value="F:mRNA binding"/>
    <property type="evidence" value="ECO:0000318"/>
    <property type="project" value="GO_Central"/>
</dbReference>
<feature type="region of interest" description="Disordered" evidence="3">
    <location>
        <begin position="562"/>
        <end position="584"/>
    </location>
</feature>
<feature type="compositionally biased region" description="Basic residues" evidence="3">
    <location>
        <begin position="350"/>
        <end position="375"/>
    </location>
</feature>
<dbReference type="OrthoDB" id="5970at2759"/>
<dbReference type="Pfam" id="PF00098">
    <property type="entry name" value="zf-CCHC"/>
    <property type="match status" value="1"/>
</dbReference>
<feature type="domain" description="RRM" evidence="4">
    <location>
        <begin position="1"/>
        <end position="70"/>
    </location>
</feature>
<dbReference type="SUPFAM" id="SSF57756">
    <property type="entry name" value="Retrovirus zinc finger-like domains"/>
    <property type="match status" value="1"/>
</dbReference>
<dbReference type="GeneID" id="104589701"/>
<dbReference type="Gene3D" id="4.10.60.10">
    <property type="entry name" value="Zinc finger, CCHC-type"/>
    <property type="match status" value="1"/>
</dbReference>
<keyword evidence="6" id="KW-1185">Reference proteome</keyword>
<feature type="compositionally biased region" description="Basic and acidic residues" evidence="3">
    <location>
        <begin position="282"/>
        <end position="297"/>
    </location>
</feature>
<dbReference type="Gene3D" id="3.30.70.330">
    <property type="match status" value="1"/>
</dbReference>
<dbReference type="PROSITE" id="PS50102">
    <property type="entry name" value="RRM"/>
    <property type="match status" value="1"/>
</dbReference>
<dbReference type="SMART" id="SM00343">
    <property type="entry name" value="ZnF_C2HC"/>
    <property type="match status" value="1"/>
</dbReference>
<dbReference type="SMART" id="SM00360">
    <property type="entry name" value="RRM"/>
    <property type="match status" value="1"/>
</dbReference>
<organism evidence="6 8">
    <name type="scientific">Nelumbo nucifera</name>
    <name type="common">Sacred lotus</name>
    <dbReference type="NCBI Taxonomy" id="4432"/>
    <lineage>
        <taxon>Eukaryota</taxon>
        <taxon>Viridiplantae</taxon>
        <taxon>Streptophyta</taxon>
        <taxon>Embryophyta</taxon>
        <taxon>Tracheophyta</taxon>
        <taxon>Spermatophyta</taxon>
        <taxon>Magnoliopsida</taxon>
        <taxon>Proteales</taxon>
        <taxon>Nelumbonaceae</taxon>
        <taxon>Nelumbo</taxon>
    </lineage>
</organism>
<feature type="compositionally biased region" description="Polar residues" evidence="3">
    <location>
        <begin position="210"/>
        <end position="223"/>
    </location>
</feature>
<dbReference type="PANTHER" id="PTHR48038">
    <property type="entry name" value="RIBONUCLEOPROTEIN RB97D"/>
    <property type="match status" value="1"/>
</dbReference>
<evidence type="ECO:0000313" key="6">
    <source>
        <dbReference type="Proteomes" id="UP000189703"/>
    </source>
</evidence>
<dbReference type="RefSeq" id="XP_019051906.1">
    <property type="nucleotide sequence ID" value="XM_019196361.1"/>
</dbReference>
<dbReference type="PANTHER" id="PTHR48038:SF2">
    <property type="entry name" value="OS02G0536400 PROTEIN"/>
    <property type="match status" value="1"/>
</dbReference>
<dbReference type="Proteomes" id="UP000189703">
    <property type="component" value="Unplaced"/>
</dbReference>
<keyword evidence="1" id="KW-0863">Zinc-finger</keyword>
<feature type="region of interest" description="Disordered" evidence="3">
    <location>
        <begin position="282"/>
        <end position="479"/>
    </location>
</feature>
<dbReference type="eggNOG" id="ENOG502QW3B">
    <property type="taxonomic scope" value="Eukaryota"/>
</dbReference>
<dbReference type="RefSeq" id="XP_010246413.1">
    <property type="nucleotide sequence ID" value="XM_010248111.2"/>
</dbReference>
<feature type="region of interest" description="Disordered" evidence="3">
    <location>
        <begin position="153"/>
        <end position="229"/>
    </location>
</feature>
<keyword evidence="1" id="KW-0862">Zinc</keyword>
<dbReference type="STRING" id="4432.A0A1U8Q1P2"/>
<dbReference type="InterPro" id="IPR000504">
    <property type="entry name" value="RRM_dom"/>
</dbReference>
<feature type="compositionally biased region" description="Basic and acidic residues" evidence="3">
    <location>
        <begin position="335"/>
        <end position="349"/>
    </location>
</feature>
<dbReference type="InterPro" id="IPR001878">
    <property type="entry name" value="Znf_CCHC"/>
</dbReference>
<dbReference type="SUPFAM" id="SSF54928">
    <property type="entry name" value="RNA-binding domain, RBD"/>
    <property type="match status" value="1"/>
</dbReference>
<dbReference type="GO" id="GO:0009507">
    <property type="term" value="C:chloroplast"/>
    <property type="evidence" value="ECO:0000318"/>
    <property type="project" value="GO_Central"/>
</dbReference>
<dbReference type="Pfam" id="PF00076">
    <property type="entry name" value="RRM_1"/>
    <property type="match status" value="1"/>
</dbReference>
<dbReference type="InterPro" id="IPR035979">
    <property type="entry name" value="RBD_domain_sf"/>
</dbReference>
<dbReference type="GO" id="GO:0008270">
    <property type="term" value="F:zinc ion binding"/>
    <property type="evidence" value="ECO:0007669"/>
    <property type="project" value="UniProtKB-KW"/>
</dbReference>
<feature type="compositionally biased region" description="Low complexity" evidence="3">
    <location>
        <begin position="391"/>
        <end position="433"/>
    </location>
</feature>
<proteinExistence type="predicted"/>
<evidence type="ECO:0000256" key="1">
    <source>
        <dbReference type="PROSITE-ProRule" id="PRU00047"/>
    </source>
</evidence>
<evidence type="ECO:0000256" key="2">
    <source>
        <dbReference type="PROSITE-ProRule" id="PRU00176"/>
    </source>
</evidence>
<feature type="compositionally biased region" description="Basic and acidic residues" evidence="3">
    <location>
        <begin position="191"/>
        <end position="209"/>
    </location>
</feature>
<evidence type="ECO:0000313" key="7">
    <source>
        <dbReference type="RefSeq" id="XP_010246413.1"/>
    </source>
</evidence>
<gene>
    <name evidence="7 8" type="primary">LOC104589701</name>
</gene>
<accession>A0A1U8Q1P2</accession>
<reference evidence="7 8" key="1">
    <citation type="submission" date="2025-04" db="UniProtKB">
        <authorList>
            <consortium name="RefSeq"/>
        </authorList>
    </citation>
    <scope>IDENTIFICATION</scope>
</reference>
<name>A0A1U8Q1P2_NELNU</name>
<dbReference type="GO" id="GO:1990904">
    <property type="term" value="C:ribonucleoprotein complex"/>
    <property type="evidence" value="ECO:0000318"/>
    <property type="project" value="GO_Central"/>
</dbReference>
<feature type="compositionally biased region" description="Basic residues" evidence="3">
    <location>
        <begin position="434"/>
        <end position="444"/>
    </location>
</feature>
<evidence type="ECO:0000256" key="3">
    <source>
        <dbReference type="SAM" id="MobiDB-lite"/>
    </source>
</evidence>
<feature type="domain" description="CCHC-type" evidence="5">
    <location>
        <begin position="250"/>
        <end position="265"/>
    </location>
</feature>
<evidence type="ECO:0000259" key="4">
    <source>
        <dbReference type="PROSITE" id="PS50102"/>
    </source>
</evidence>
<dbReference type="AlphaFoldDB" id="A0A1U8Q1P2"/>
<sequence length="700" mass="79854">MSLFMGNLSSHVRRDELERVFRRFGRCNIQLKDGYGFVVYDVPYNAERALRALRGKNICGDSISLTWSNKQPRYFQRPSRGGRFRELYRGRNTRIDIYGMKKIGSHDEPEYEMGTKHVESADGVPPMVDSLDREASYGREDIEDNEERWHNSKEGLMDEGGSIDPNPVENGRWGESASDPLNANEVENGPDFDRYEPYHGYNRRDDDGNHQMTSSYGSPNRGNSQEKHWRERGGETMLKNTDNLKPQQACYNCGLMGHLMRNCPQADASRREKLTRFDRRRDDGISFRGGGERDLKRLRSTSWGRPKSGKDTLLSRKHGNDRKAYGPGRSQKLIRKNEISTIAKEERHSQLRRNHRDKKREHEIPKKHHGKKARRSTLSPSHSKSTEHSSRSQSRSSKSASRTSSRSRSRSVSPRSRSMSSNSRPTSTSYSRSKSLRSRFRSRSHSPSLSLSVSLGRPLPSSLNKTQMKAAGPSPKGCLENAISTQPKKLLVEQKELIEGDASSDNSKLKSASMIVNNENKLLPINIEDEMKRDHFGGLDIDGNHSKLRNDHEVINPLEKSVLPIDNSPSENSLEKGEHQKSRPLVREHMEENIGRKNPEVPVNSLTKSSTRISSQEMFVVLKHYGLPLPGENENNLPIEDYFGSARLWPWDIVYYRRLKKGPISTENYARRIAQNKEFGIVDKYIRSSSGWGECSVDNS</sequence>
<keyword evidence="1" id="KW-0479">Metal-binding</keyword>
<dbReference type="InterPro" id="IPR012677">
    <property type="entry name" value="Nucleotide-bd_a/b_plait_sf"/>
</dbReference>
<feature type="compositionally biased region" description="Basic and acidic residues" evidence="3">
    <location>
        <begin position="573"/>
        <end position="584"/>
    </location>
</feature>
<dbReference type="OMA" id="KNICGEP"/>
<dbReference type="PROSITE" id="PS50158">
    <property type="entry name" value="ZF_CCHC"/>
    <property type="match status" value="1"/>
</dbReference>
<dbReference type="GO" id="GO:0005737">
    <property type="term" value="C:cytoplasm"/>
    <property type="evidence" value="ECO:0000318"/>
    <property type="project" value="GO_Central"/>
</dbReference>
<dbReference type="GO" id="GO:0005634">
    <property type="term" value="C:nucleus"/>
    <property type="evidence" value="ECO:0000318"/>
    <property type="project" value="GO_Central"/>
</dbReference>
<keyword evidence="2" id="KW-0694">RNA-binding</keyword>
<evidence type="ECO:0000313" key="8">
    <source>
        <dbReference type="RefSeq" id="XP_019051906.1"/>
    </source>
</evidence>
<protein>
    <submittedName>
        <fullName evidence="7 8">Serine/arginine-rich splicing factor 4-like</fullName>
    </submittedName>
</protein>
<evidence type="ECO:0000259" key="5">
    <source>
        <dbReference type="PROSITE" id="PS50158"/>
    </source>
</evidence>
<dbReference type="InterPro" id="IPR036875">
    <property type="entry name" value="Znf_CCHC_sf"/>
</dbReference>
<dbReference type="KEGG" id="nnu:104589701"/>
<feature type="compositionally biased region" description="Low complexity" evidence="3">
    <location>
        <begin position="445"/>
        <end position="462"/>
    </location>
</feature>